<reference evidence="2 3" key="1">
    <citation type="submission" date="2021-05" db="EMBL/GenBank/DDBJ databases">
        <title>Novel Bacillus species.</title>
        <authorList>
            <person name="Liu G."/>
        </authorList>
    </citation>
    <scope>NUCLEOTIDE SEQUENCE [LARGE SCALE GENOMIC DNA]</scope>
    <source>
        <strain evidence="2 3">FJAT-49732</strain>
    </source>
</reference>
<dbReference type="Gene3D" id="3.40.710.10">
    <property type="entry name" value="DD-peptidase/beta-lactamase superfamily"/>
    <property type="match status" value="1"/>
</dbReference>
<dbReference type="InterPro" id="IPR012338">
    <property type="entry name" value="Beta-lactam/transpept-like"/>
</dbReference>
<accession>A0A942YPW3</accession>
<evidence type="ECO:0000259" key="1">
    <source>
        <dbReference type="Pfam" id="PF00144"/>
    </source>
</evidence>
<dbReference type="EMBL" id="JAGYPJ010000001">
    <property type="protein sequence ID" value="MBS4201681.1"/>
    <property type="molecule type" value="Genomic_DNA"/>
</dbReference>
<organism evidence="2 3">
    <name type="scientific">Lederbergia citrisecunda</name>
    <dbReference type="NCBI Taxonomy" id="2833583"/>
    <lineage>
        <taxon>Bacteria</taxon>
        <taxon>Bacillati</taxon>
        <taxon>Bacillota</taxon>
        <taxon>Bacilli</taxon>
        <taxon>Bacillales</taxon>
        <taxon>Bacillaceae</taxon>
        <taxon>Lederbergia</taxon>
    </lineage>
</organism>
<evidence type="ECO:0000313" key="3">
    <source>
        <dbReference type="Proteomes" id="UP000682713"/>
    </source>
</evidence>
<feature type="domain" description="Beta-lactamase-related" evidence="1">
    <location>
        <begin position="21"/>
        <end position="321"/>
    </location>
</feature>
<dbReference type="InterPro" id="IPR001466">
    <property type="entry name" value="Beta-lactam-related"/>
</dbReference>
<keyword evidence="3" id="KW-1185">Reference proteome</keyword>
<dbReference type="Proteomes" id="UP000682713">
    <property type="component" value="Unassembled WGS sequence"/>
</dbReference>
<dbReference type="PANTHER" id="PTHR43283:SF7">
    <property type="entry name" value="BETA-LACTAMASE-RELATED DOMAIN-CONTAINING PROTEIN"/>
    <property type="match status" value="1"/>
</dbReference>
<protein>
    <submittedName>
        <fullName evidence="2">Beta-lactamase family protein</fullName>
    </submittedName>
</protein>
<comment type="caution">
    <text evidence="2">The sequence shown here is derived from an EMBL/GenBank/DDBJ whole genome shotgun (WGS) entry which is preliminary data.</text>
</comment>
<dbReference type="Pfam" id="PF00144">
    <property type="entry name" value="Beta-lactamase"/>
    <property type="match status" value="1"/>
</dbReference>
<sequence length="341" mass="38478">MRGTYVSFNSVIHNVMETSNQVNCTGAGVMLMHKGEVVVEKYWGKQSNHPNARNIQPDTQFHIASVRKSYIGYAVAYAVYHGYIQSIDDPITHYLPLANDAVYNGVLIRHLLTHTHGLTKKDHQIQQEFAPGTSWAYRGAAIEILTDLVEKTTGKTVAMILQETIFEPLQLVETGWYSSVKENFVDVINAEQNPHWYTSENVDGSQMNMYVSIRDLIRWGQLHLQKGRWNGQQVVDEELIEIATSIQSPTTLPLALPQNGFFWFAQKDEGIPSDRMELSLQLPAGSYQLLGYTNVTLLVIPQYEVVAVRAFNSFGSAEGFDYIKDVRTFGDIIMEVLKDGI</sequence>
<proteinExistence type="predicted"/>
<evidence type="ECO:0000313" key="2">
    <source>
        <dbReference type="EMBL" id="MBS4201681.1"/>
    </source>
</evidence>
<name>A0A942YPW3_9BACI</name>
<dbReference type="PANTHER" id="PTHR43283">
    <property type="entry name" value="BETA-LACTAMASE-RELATED"/>
    <property type="match status" value="1"/>
</dbReference>
<gene>
    <name evidence="2" type="ORF">KHA93_18930</name>
</gene>
<dbReference type="SUPFAM" id="SSF56601">
    <property type="entry name" value="beta-lactamase/transpeptidase-like"/>
    <property type="match status" value="1"/>
</dbReference>
<dbReference type="AlphaFoldDB" id="A0A942YPW3"/>
<dbReference type="InterPro" id="IPR050789">
    <property type="entry name" value="Diverse_Enzym_Activities"/>
</dbReference>